<keyword evidence="2" id="KW-1185">Reference proteome</keyword>
<evidence type="ECO:0000313" key="2">
    <source>
        <dbReference type="Proteomes" id="UP000297891"/>
    </source>
</evidence>
<proteinExistence type="predicted"/>
<name>A0A2M9Y3V7_9LEPT</name>
<protein>
    <submittedName>
        <fullName evidence="1">Chemotaxis protein</fullName>
    </submittedName>
</protein>
<dbReference type="Proteomes" id="UP000297891">
    <property type="component" value="Unassembled WGS sequence"/>
</dbReference>
<dbReference type="NCBIfam" id="NF047773">
    <property type="entry name" value="phas_rel_Lepto"/>
    <property type="match status" value="1"/>
</dbReference>
<gene>
    <name evidence="1" type="ORF">EHQ30_06560</name>
</gene>
<reference evidence="1" key="1">
    <citation type="journal article" date="2019" name="PLoS Negl. Trop. Dis.">
        <title>Revisiting the worldwide diversity of Leptospira species in the environment.</title>
        <authorList>
            <person name="Vincent A.T."/>
            <person name="Schiettekatte O."/>
            <person name="Bourhy P."/>
            <person name="Veyrier F.J."/>
            <person name="Picardeau M."/>
        </authorList>
    </citation>
    <scope>NUCLEOTIDE SEQUENCE [LARGE SCALE GENOMIC DNA]</scope>
    <source>
        <strain evidence="1">201800277</strain>
    </source>
</reference>
<dbReference type="RefSeq" id="WP_100789458.1">
    <property type="nucleotide sequence ID" value="NZ_NPDQ01000002.1"/>
</dbReference>
<sequence length="123" mass="13483">MEKQIMDILNAGIGLFQSGKEGLDKAKTSLETTYNELVSKGALDNTEDSVKIRQSVDKILTDIKEFSSVAGKNYDETRSKIVDNYNKIAEEIKAKMPEGKIESVKAKINEVAESIKKTGAAKA</sequence>
<evidence type="ECO:0000313" key="1">
    <source>
        <dbReference type="EMBL" id="TGK96263.1"/>
    </source>
</evidence>
<organism evidence="1 2">
    <name type="scientific">Leptospira brenneri</name>
    <dbReference type="NCBI Taxonomy" id="2023182"/>
    <lineage>
        <taxon>Bacteria</taxon>
        <taxon>Pseudomonadati</taxon>
        <taxon>Spirochaetota</taxon>
        <taxon>Spirochaetia</taxon>
        <taxon>Leptospirales</taxon>
        <taxon>Leptospiraceae</taxon>
        <taxon>Leptospira</taxon>
    </lineage>
</organism>
<accession>A0A2M9Y3V7</accession>
<dbReference type="OrthoDB" id="340683at2"/>
<dbReference type="EMBL" id="RQFP01000001">
    <property type="protein sequence ID" value="TGK96263.1"/>
    <property type="molecule type" value="Genomic_DNA"/>
</dbReference>
<comment type="caution">
    <text evidence="1">The sequence shown here is derived from an EMBL/GenBank/DDBJ whole genome shotgun (WGS) entry which is preliminary data.</text>
</comment>
<dbReference type="AlphaFoldDB" id="A0A2M9Y3V7"/>